<keyword evidence="1" id="KW-0472">Membrane</keyword>
<evidence type="ECO:0008006" key="4">
    <source>
        <dbReference type="Google" id="ProtNLM"/>
    </source>
</evidence>
<dbReference type="AlphaFoldDB" id="A0A317C917"/>
<keyword evidence="3" id="KW-1185">Reference proteome</keyword>
<keyword evidence="1" id="KW-0812">Transmembrane</keyword>
<feature type="transmembrane region" description="Helical" evidence="1">
    <location>
        <begin position="75"/>
        <end position="97"/>
    </location>
</feature>
<proteinExistence type="predicted"/>
<keyword evidence="1" id="KW-1133">Transmembrane helix</keyword>
<protein>
    <recommendedName>
        <fullName evidence="4">DUF1700 domain-containing protein</fullName>
    </recommendedName>
</protein>
<name>A0A317C917_9GAMM</name>
<dbReference type="OrthoDB" id="6335751at2"/>
<sequence>MTNNQYISELKKALSGLDKQSRNDIIQEIQSHAAESGTPLSERFGSPEELASQYLEGEIIAKPVSKKILGIGKKVIAWVGITVVALIAAIALFIWVMSGDDFNYADENAAELTSTDVMWISKDWDAPLTVNMDQASAVFYWHDATSVRWSCEASEQPTLGDDGVMKLRHSKCLIYLPKTALTLNADQSQIVVVRPQAELNINIEQVSLKVAENGEKYRYDVESSRSRFTGLQSQDDAQHTITIKAHESMIVKYESK</sequence>
<evidence type="ECO:0000313" key="3">
    <source>
        <dbReference type="Proteomes" id="UP000245539"/>
    </source>
</evidence>
<evidence type="ECO:0000313" key="2">
    <source>
        <dbReference type="EMBL" id="PWQ92622.1"/>
    </source>
</evidence>
<reference evidence="2 3" key="1">
    <citation type="submission" date="2018-05" db="EMBL/GenBank/DDBJ databases">
        <title>Leucothrix arctica sp. nov., isolated from Arctic seawater.</title>
        <authorList>
            <person name="Choi A."/>
            <person name="Baek K."/>
        </authorList>
    </citation>
    <scope>NUCLEOTIDE SEQUENCE [LARGE SCALE GENOMIC DNA]</scope>
    <source>
        <strain evidence="2 3">JCM 18388</strain>
    </source>
</reference>
<evidence type="ECO:0000256" key="1">
    <source>
        <dbReference type="SAM" id="Phobius"/>
    </source>
</evidence>
<dbReference type="RefSeq" id="WP_109839440.1">
    <property type="nucleotide sequence ID" value="NZ_QGKM01000079.1"/>
</dbReference>
<comment type="caution">
    <text evidence="2">The sequence shown here is derived from an EMBL/GenBank/DDBJ whole genome shotgun (WGS) entry which is preliminary data.</text>
</comment>
<gene>
    <name evidence="2" type="ORF">DKW60_20005</name>
</gene>
<dbReference type="Proteomes" id="UP000245539">
    <property type="component" value="Unassembled WGS sequence"/>
</dbReference>
<accession>A0A317C917</accession>
<dbReference type="EMBL" id="QGKM01000079">
    <property type="protein sequence ID" value="PWQ92622.1"/>
    <property type="molecule type" value="Genomic_DNA"/>
</dbReference>
<dbReference type="Pfam" id="PF22564">
    <property type="entry name" value="HAAS"/>
    <property type="match status" value="1"/>
</dbReference>
<organism evidence="2 3">
    <name type="scientific">Leucothrix pacifica</name>
    <dbReference type="NCBI Taxonomy" id="1247513"/>
    <lineage>
        <taxon>Bacteria</taxon>
        <taxon>Pseudomonadati</taxon>
        <taxon>Pseudomonadota</taxon>
        <taxon>Gammaproteobacteria</taxon>
        <taxon>Thiotrichales</taxon>
        <taxon>Thiotrichaceae</taxon>
        <taxon>Leucothrix</taxon>
    </lineage>
</organism>